<dbReference type="EMBL" id="JAPDMZ010000456">
    <property type="protein sequence ID" value="KAK0542758.1"/>
    <property type="molecule type" value="Genomic_DNA"/>
</dbReference>
<dbReference type="SUPFAM" id="SSF51197">
    <property type="entry name" value="Clavaminate synthase-like"/>
    <property type="match status" value="1"/>
</dbReference>
<dbReference type="GO" id="GO:0008270">
    <property type="term" value="F:zinc ion binding"/>
    <property type="evidence" value="ECO:0007669"/>
    <property type="project" value="UniProtKB-KW"/>
</dbReference>
<dbReference type="PROSITE" id="PS00028">
    <property type="entry name" value="ZINC_FINGER_C2H2_1"/>
    <property type="match status" value="1"/>
</dbReference>
<sequence length="378" mass="41735">MTLPCPSCDKSYANPNSLRAHRKIKHSLTYVPGRPPSSDPSTFTLHNVLSTWLTLPEWHPQKTYGVSVIRALIKSKIQLTDPVSNDLPNVFLRPPTWIDLDSDLLAADDKDVNLISTATGTASSHLTRAHLLSSFRVVASGDLGDFTPALLCAANSIQPSARGLLSCGPYHHQDRSPAYVDGNVQGSFAYTPRGHITDLHQDSLFLGRFVTCLLGRKLFLSWPPSSSNLETYAQIHGHFGGMSLLSLLSRLSDLTVRLLNHGDSMYIAAGTIHSVLSLDSSATWAYDIIVPTYARLEDVRRIARWEQAHATHLHAQGDPTGTVPVILEDHQYGIDFLHSAAAPYRSRTRKLIEELRAEFSLFRAQFQPSALEGRARVT</sequence>
<proteinExistence type="predicted"/>
<keyword evidence="1" id="KW-0863">Zinc-finger</keyword>
<keyword evidence="4" id="KW-1185">Reference proteome</keyword>
<accession>A0AAN6JQF1</accession>
<reference evidence="3" key="1">
    <citation type="journal article" date="2023" name="PhytoFront">
        <title>Draft Genome Resources of Seven Strains of Tilletia horrida, Causal Agent of Kernel Smut of Rice.</title>
        <authorList>
            <person name="Khanal S."/>
            <person name="Antony Babu S."/>
            <person name="Zhou X.G."/>
        </authorList>
    </citation>
    <scope>NUCLEOTIDE SEQUENCE</scope>
    <source>
        <strain evidence="3">TX6</strain>
    </source>
</reference>
<evidence type="ECO:0000259" key="2">
    <source>
        <dbReference type="PROSITE" id="PS50157"/>
    </source>
</evidence>
<dbReference type="InterPro" id="IPR013087">
    <property type="entry name" value="Znf_C2H2_type"/>
</dbReference>
<evidence type="ECO:0000256" key="1">
    <source>
        <dbReference type="PROSITE-ProRule" id="PRU00042"/>
    </source>
</evidence>
<dbReference type="Proteomes" id="UP001176517">
    <property type="component" value="Unassembled WGS sequence"/>
</dbReference>
<dbReference type="PROSITE" id="PS50157">
    <property type="entry name" value="ZINC_FINGER_C2H2_2"/>
    <property type="match status" value="1"/>
</dbReference>
<evidence type="ECO:0000313" key="3">
    <source>
        <dbReference type="EMBL" id="KAK0542758.1"/>
    </source>
</evidence>
<dbReference type="Gene3D" id="2.60.120.650">
    <property type="entry name" value="Cupin"/>
    <property type="match status" value="1"/>
</dbReference>
<comment type="caution">
    <text evidence="3">The sequence shown here is derived from an EMBL/GenBank/DDBJ whole genome shotgun (WGS) entry which is preliminary data.</text>
</comment>
<dbReference type="AlphaFoldDB" id="A0AAN6JQF1"/>
<keyword evidence="1" id="KW-0862">Zinc</keyword>
<evidence type="ECO:0000313" key="4">
    <source>
        <dbReference type="Proteomes" id="UP001176517"/>
    </source>
</evidence>
<gene>
    <name evidence="3" type="ORF">OC846_006644</name>
</gene>
<organism evidence="3 4">
    <name type="scientific">Tilletia horrida</name>
    <dbReference type="NCBI Taxonomy" id="155126"/>
    <lineage>
        <taxon>Eukaryota</taxon>
        <taxon>Fungi</taxon>
        <taxon>Dikarya</taxon>
        <taxon>Basidiomycota</taxon>
        <taxon>Ustilaginomycotina</taxon>
        <taxon>Exobasidiomycetes</taxon>
        <taxon>Tilletiales</taxon>
        <taxon>Tilletiaceae</taxon>
        <taxon>Tilletia</taxon>
    </lineage>
</organism>
<protein>
    <recommendedName>
        <fullName evidence="2">C2H2-type domain-containing protein</fullName>
    </recommendedName>
</protein>
<feature type="domain" description="C2H2-type" evidence="2">
    <location>
        <begin position="3"/>
        <end position="27"/>
    </location>
</feature>
<keyword evidence="1" id="KW-0479">Metal-binding</keyword>
<name>A0AAN6JQF1_9BASI</name>